<reference evidence="3 4" key="2">
    <citation type="journal article" date="2012" name="Stand. Genomic Sci.">
        <title>Complete genome sequence of the aquatic bacterium Runella slithyformis type strain (LSU 4(T)).</title>
        <authorList>
            <person name="Copeland A."/>
            <person name="Zhang X."/>
            <person name="Misra M."/>
            <person name="Lapidus A."/>
            <person name="Nolan M."/>
            <person name="Lucas S."/>
            <person name="Deshpande S."/>
            <person name="Cheng J.F."/>
            <person name="Tapia R."/>
            <person name="Goodwin L.A."/>
            <person name="Pitluck S."/>
            <person name="Liolios K."/>
            <person name="Pagani I."/>
            <person name="Ivanova N."/>
            <person name="Mikhailova N."/>
            <person name="Pati A."/>
            <person name="Chen A."/>
            <person name="Palaniappan K."/>
            <person name="Land M."/>
            <person name="Hauser L."/>
            <person name="Pan C."/>
            <person name="Jeffries C.D."/>
            <person name="Detter J.C."/>
            <person name="Brambilla E.M."/>
            <person name="Rohde M."/>
            <person name="Djao O.D."/>
            <person name="Goker M."/>
            <person name="Sikorski J."/>
            <person name="Tindall B.J."/>
            <person name="Woyke T."/>
            <person name="Bristow J."/>
            <person name="Eisen J.A."/>
            <person name="Markowitz V."/>
            <person name="Hugenholtz P."/>
            <person name="Kyrpides N.C."/>
            <person name="Klenk H.P."/>
            <person name="Mavromatis K."/>
        </authorList>
    </citation>
    <scope>NUCLEOTIDE SEQUENCE [LARGE SCALE GENOMIC DNA]</scope>
    <source>
        <strain evidence="4">ATCC 29530 / DSM 19594 / LMG 11500 / NCIMB 11436 / LSU 4</strain>
    </source>
</reference>
<reference evidence="4" key="1">
    <citation type="submission" date="2011-06" db="EMBL/GenBank/DDBJ databases">
        <title>The complete genome of chromosome of Runella slithyformis DSM 19594.</title>
        <authorList>
            <consortium name="US DOE Joint Genome Institute (JGI-PGF)"/>
            <person name="Lucas S."/>
            <person name="Han J."/>
            <person name="Lapidus A."/>
            <person name="Bruce D."/>
            <person name="Goodwin L."/>
            <person name="Pitluck S."/>
            <person name="Peters L."/>
            <person name="Kyrpides N."/>
            <person name="Mavromatis K."/>
            <person name="Ivanova N."/>
            <person name="Ovchinnikova G."/>
            <person name="Zhang X."/>
            <person name="Misra M."/>
            <person name="Detter J.C."/>
            <person name="Tapia R."/>
            <person name="Han C."/>
            <person name="Land M."/>
            <person name="Hauser L."/>
            <person name="Markowitz V."/>
            <person name="Cheng J.-F."/>
            <person name="Hugenholtz P."/>
            <person name="Woyke T."/>
            <person name="Wu D."/>
            <person name="Tindall B."/>
            <person name="Faehrich R."/>
            <person name="Brambilla E."/>
            <person name="Klenk H.-P."/>
            <person name="Eisen J.A."/>
        </authorList>
    </citation>
    <scope>NUCLEOTIDE SEQUENCE [LARGE SCALE GENOMIC DNA]</scope>
    <source>
        <strain evidence="4">ATCC 29530 / DSM 19594 / LMG 11500 / NCIMB 11436 / LSU 4</strain>
    </source>
</reference>
<sequence>MYFRLLSFSYFCDRHLIRPVIFHRLFMRFRISIYTLLSIFPLALHTFAQDKAVGLGGAAYQEKYQHSIRKTDKPIIIDGDLSETAWQKASVSKNFAPHWPQDDVPLKRDTEVRMTFDDRFLYVGVVCRDTNTYVIQTLKRDASFWDSDAFGLILDPINERTNGFFFGVNAANAQWDGLLTFVSDDLNGSWDNKWYSQTKLYDTYWTIEIAIPFKTLRYDPSKTKWGINFERNDLKNNQYSTWTFVPVNFNGYDLGYTGSLIWEEAPPAVKGNVSLVPYITGGTSHDHLSDKPTQGSFNGGLDAKIAVTPSLNLDLTVNPDFSQIEVDRQVTNLTRFSIFFPERRTFFLENDDLFSSYGSPPFRPFFSRSVGLDRNAQPIQILGGLRLSGNLDKNWRVGLMTMQTAAKDSLTPAQNFTAFSFNRKLFKRSLLKGYALNRQGFMTESERKANPINEYGRNQGLEFTYSNVKGDLSAWAGYHLSQKPDISKNNDVKQLGFGYFGRNLSFFADYFGMGTNYYADMGFLNRIENATFRLDKFGKIQSDTTIRLGYQQIYSETEYTIRPKKGKVNMHTFGAETFLLWNPNGVLGEHSTGLQYSMQFQNTSNLQVRYDYNFVNALFPFTFTDSEYALPANHYRYRQYSLTYSSDYRKKFYYTTSLRSGGFYNGTLQQYSVEMNYRAQPWGNFSMAFEQNDIKLPEKYGSDRLLLVSPRVEINFSTNIFWTTFLQFNTQRNNFNVNSRLQWRYKPMSDFFLVYTDNYYTDPLFRNKNRAIVFKLNFWLTV</sequence>
<evidence type="ECO:0000313" key="4">
    <source>
        <dbReference type="Proteomes" id="UP000000493"/>
    </source>
</evidence>
<feature type="domain" description="DUF5916" evidence="2">
    <location>
        <begin position="274"/>
        <end position="372"/>
    </location>
</feature>
<keyword evidence="4" id="KW-1185">Reference proteome</keyword>
<proteinExistence type="predicted"/>
<dbReference type="CDD" id="cd09618">
    <property type="entry name" value="CBM9_like_2"/>
    <property type="match status" value="1"/>
</dbReference>
<evidence type="ECO:0000313" key="3">
    <source>
        <dbReference type="EMBL" id="AEI48902.1"/>
    </source>
</evidence>
<dbReference type="Pfam" id="PF06452">
    <property type="entry name" value="CBM9_1"/>
    <property type="match status" value="1"/>
</dbReference>
<dbReference type="InterPro" id="IPR045670">
    <property type="entry name" value="DUF5916"/>
</dbReference>
<dbReference type="EMBL" id="CP002859">
    <property type="protein sequence ID" value="AEI48902.1"/>
    <property type="molecule type" value="Genomic_DNA"/>
</dbReference>
<keyword evidence="3" id="KW-0378">Hydrolase</keyword>
<evidence type="ECO:0000259" key="1">
    <source>
        <dbReference type="Pfam" id="PF06452"/>
    </source>
</evidence>
<dbReference type="GO" id="GO:0004553">
    <property type="term" value="F:hydrolase activity, hydrolyzing O-glycosyl compounds"/>
    <property type="evidence" value="ECO:0007669"/>
    <property type="project" value="InterPro"/>
</dbReference>
<dbReference type="InterPro" id="IPR010502">
    <property type="entry name" value="Carb-bd_dom_fam9"/>
</dbReference>
<organism evidence="3 4">
    <name type="scientific">Runella slithyformis (strain ATCC 29530 / DSM 19594 / LMG 11500 / NCIMB 11436 / LSU 4)</name>
    <dbReference type="NCBI Taxonomy" id="761193"/>
    <lineage>
        <taxon>Bacteria</taxon>
        <taxon>Pseudomonadati</taxon>
        <taxon>Bacteroidota</taxon>
        <taxon>Cytophagia</taxon>
        <taxon>Cytophagales</taxon>
        <taxon>Spirosomataceae</taxon>
        <taxon>Runella</taxon>
    </lineage>
</organism>
<dbReference type="AlphaFoldDB" id="A0A7U3ZKH6"/>
<name>A0A7U3ZKH6_RUNSL</name>
<dbReference type="SUPFAM" id="SSF49344">
    <property type="entry name" value="CBD9-like"/>
    <property type="match status" value="1"/>
</dbReference>
<accession>A0A7U3ZKH6</accession>
<dbReference type="GO" id="GO:0030246">
    <property type="term" value="F:carbohydrate binding"/>
    <property type="evidence" value="ECO:0007669"/>
    <property type="project" value="InterPro"/>
</dbReference>
<evidence type="ECO:0000259" key="2">
    <source>
        <dbReference type="Pfam" id="PF19313"/>
    </source>
</evidence>
<gene>
    <name evidence="3" type="ordered locus">Runsl_2498</name>
</gene>
<dbReference type="Proteomes" id="UP000000493">
    <property type="component" value="Chromosome"/>
</dbReference>
<dbReference type="GO" id="GO:0016052">
    <property type="term" value="P:carbohydrate catabolic process"/>
    <property type="evidence" value="ECO:0007669"/>
    <property type="project" value="InterPro"/>
</dbReference>
<dbReference type="Pfam" id="PF19313">
    <property type="entry name" value="DUF5916"/>
    <property type="match status" value="1"/>
</dbReference>
<protein>
    <submittedName>
        <fullName evidence="3">Membrane associated hydrolase</fullName>
    </submittedName>
</protein>
<dbReference type="KEGG" id="rsi:Runsl_2498"/>
<feature type="domain" description="Carbohydrate-binding" evidence="1">
    <location>
        <begin position="77"/>
        <end position="238"/>
    </location>
</feature>
<dbReference type="Gene3D" id="2.60.40.1190">
    <property type="match status" value="1"/>
</dbReference>